<name>A0A162K0Z5_METRR</name>
<dbReference type="InterPro" id="IPR012880">
    <property type="entry name" value="Gryzun"/>
</dbReference>
<sequence>MDGYPSGSLEHNVPFLVASGLNSAEPELDLEGELSTQGQLVKSDLPPLRNQEAQVLERYFQEIDDKGTSWTVVPREEPYRFRIKMVGRSYLLPPRETLIPDSVEPPGSSTATHSPFSPLSHVSALYPDGLIDSQWIKKHQHLVPSIYACFYSLVDDNRLKSDVHEIKATLARSGFKTRVAIILLGDQDGGTAVLTEEVQERLENIRRGTALDPKSIFYVPSKESPAELKRVIDNILTVLYSIAVEYYRDLGRHARKKRSRGIAPHPTIPPTSGTSHTLSLPDWNFRYDMKTAILAEFRQELDAAIRSFEQAYEILLGQDVLEMIPSWSLRWNEARQLADIISIRCLRLHLWMGHTSLAVRRWQAHRDRIGDFVDRRGHGTNTYGWQAWEARWAMVMAHLMEKVEVPGLTLASMTIFLPPERAVLGERLQPWELLHHTGYWYRMAARHLAARRTLARMMADEDREAPESTPAKSAKSSYDTYMCPSPYQELPLSGEGGVNHAQLIIDCLITSRSQFQARGQLRIAAELSLECAKEMAILGSWDEVVAVLRPVWDGSSYRADDWLDIFEDLCWLLRRAAKETRRADLVLAVDWELMNKKFAKRQHWRYDLSHSLDGMAVEERPSIQLSNASASPLISSSFVFRSKENEAGDQCRAQLGLTSNAIADSVPITLSQVKIAFEGNLNPIVLQHVSSSEEVLFITEVTLEEQFSNEGSDDLASKLSGTCDLTLKPGQKRVFEMAIPLREPGDVEASAVTVTYKHQTFDVEYTTLFEELKQVTGWYIRTSDIPRQLRADARTLHIKPRPPKLQVGVCEPLGQYYTDEIVEFGVNLRNEEDEAANVKLDVRLYGKSVPLFRLQVGEHEFISETGEGEAKALDVPTGTIPSGAVVKWKLVIDPTTVPETYDLHIQATYHLESDSATPITQVSSLPLNIVGPFEANYDLLPRLHPEPWPSLFDCEGLRPVEEGEEAAAPPPANGFAQQWCLMCHYASFASENLTVLGTELQVVSCVGGALCKVIRRPEVASDGIVVSPKTMHEAQFDLAAQKFSLDNRLPITLDLAFAIRWKRKTASADSLANITTMPVGQYLVLGTEPRVLATALYSDPTASTRLLHLDITIENPSNHFLTFGLSMEPSDAFGFSGAKETTINLLPMSRRTTRYRLLPFVQGDYIRPGLAVRDKYFQKVLRIIPTERMKIDKDGLLVWVPGGVDEDAGTEADEG</sequence>
<gene>
    <name evidence="3" type="ORF">NOR_00491</name>
</gene>
<dbReference type="PANTHER" id="PTHR14374">
    <property type="entry name" value="FOIE GRAS"/>
    <property type="match status" value="1"/>
</dbReference>
<evidence type="ECO:0000259" key="1">
    <source>
        <dbReference type="Pfam" id="PF07919"/>
    </source>
</evidence>
<keyword evidence="4" id="KW-1185">Reference proteome</keyword>
<dbReference type="EMBL" id="AZHC01000001">
    <property type="protein sequence ID" value="OAA51898.1"/>
    <property type="molecule type" value="Genomic_DNA"/>
</dbReference>
<feature type="domain" description="Gryzun putative trafficking through Golgi" evidence="1">
    <location>
        <begin position="623"/>
        <end position="1201"/>
    </location>
</feature>
<evidence type="ECO:0000313" key="4">
    <source>
        <dbReference type="Proteomes" id="UP000243498"/>
    </source>
</evidence>
<reference evidence="3 4" key="1">
    <citation type="journal article" date="2016" name="Genome Biol. Evol.">
        <title>Divergent and convergent evolution of fungal pathogenicity.</title>
        <authorList>
            <person name="Shang Y."/>
            <person name="Xiao G."/>
            <person name="Zheng P."/>
            <person name="Cen K."/>
            <person name="Zhan S."/>
            <person name="Wang C."/>
        </authorList>
    </citation>
    <scope>NUCLEOTIDE SEQUENCE [LARGE SCALE GENOMIC DNA]</scope>
    <source>
        <strain evidence="3 4">RCEF 4871</strain>
    </source>
</reference>
<evidence type="ECO:0000259" key="2">
    <source>
        <dbReference type="Pfam" id="PF11817"/>
    </source>
</evidence>
<feature type="domain" description="Trafficking protein particle complex subunit 11" evidence="2">
    <location>
        <begin position="330"/>
        <end position="595"/>
    </location>
</feature>
<dbReference type="InterPro" id="IPR021773">
    <property type="entry name" value="TPC11"/>
</dbReference>
<protein>
    <recommendedName>
        <fullName evidence="5">Trafficking protein particle complex subunit 11</fullName>
    </recommendedName>
</protein>
<dbReference type="STRING" id="1081105.A0A162K0Z5"/>
<dbReference type="OrthoDB" id="6278596at2759"/>
<dbReference type="OMA" id="SIYACFY"/>
<dbReference type="Proteomes" id="UP000243498">
    <property type="component" value="Unassembled WGS sequence"/>
</dbReference>
<accession>A0A162K0Z5</accession>
<dbReference type="AlphaFoldDB" id="A0A162K0Z5"/>
<dbReference type="Pfam" id="PF11817">
    <property type="entry name" value="Foie-gras_1"/>
    <property type="match status" value="1"/>
</dbReference>
<dbReference type="PANTHER" id="PTHR14374:SF0">
    <property type="entry name" value="TRAFFICKING PROTEIN PARTICLE COMPLEX SUBUNIT 11"/>
    <property type="match status" value="1"/>
</dbReference>
<evidence type="ECO:0008006" key="5">
    <source>
        <dbReference type="Google" id="ProtNLM"/>
    </source>
</evidence>
<proteinExistence type="predicted"/>
<dbReference type="Pfam" id="PF07919">
    <property type="entry name" value="Gryzun"/>
    <property type="match status" value="1"/>
</dbReference>
<organism evidence="3 4">
    <name type="scientific">Metarhizium rileyi (strain RCEF 4871)</name>
    <name type="common">Nomuraea rileyi</name>
    <dbReference type="NCBI Taxonomy" id="1649241"/>
    <lineage>
        <taxon>Eukaryota</taxon>
        <taxon>Fungi</taxon>
        <taxon>Dikarya</taxon>
        <taxon>Ascomycota</taxon>
        <taxon>Pezizomycotina</taxon>
        <taxon>Sordariomycetes</taxon>
        <taxon>Hypocreomycetidae</taxon>
        <taxon>Hypocreales</taxon>
        <taxon>Clavicipitaceae</taxon>
        <taxon>Metarhizium</taxon>
    </lineage>
</organism>
<evidence type="ECO:0000313" key="3">
    <source>
        <dbReference type="EMBL" id="OAA51898.1"/>
    </source>
</evidence>
<comment type="caution">
    <text evidence="3">The sequence shown here is derived from an EMBL/GenBank/DDBJ whole genome shotgun (WGS) entry which is preliminary data.</text>
</comment>